<name>A0A164P8Z7_9CRUS</name>
<dbReference type="AlphaFoldDB" id="A0A164P8Z7"/>
<keyword evidence="2" id="KW-1185">Reference proteome</keyword>
<dbReference type="Proteomes" id="UP000076858">
    <property type="component" value="Unassembled WGS sequence"/>
</dbReference>
<evidence type="ECO:0000313" key="1">
    <source>
        <dbReference type="EMBL" id="KZS06621.1"/>
    </source>
</evidence>
<dbReference type="EMBL" id="LRGB01002664">
    <property type="protein sequence ID" value="KZS06621.1"/>
    <property type="molecule type" value="Genomic_DNA"/>
</dbReference>
<evidence type="ECO:0000313" key="2">
    <source>
        <dbReference type="Proteomes" id="UP000076858"/>
    </source>
</evidence>
<reference evidence="1 2" key="1">
    <citation type="submission" date="2016-03" db="EMBL/GenBank/DDBJ databases">
        <title>EvidentialGene: Evidence-directed Construction of Genes on Genomes.</title>
        <authorList>
            <person name="Gilbert D.G."/>
            <person name="Choi J.-H."/>
            <person name="Mockaitis K."/>
            <person name="Colbourne J."/>
            <person name="Pfrender M."/>
        </authorList>
    </citation>
    <scope>NUCLEOTIDE SEQUENCE [LARGE SCALE GENOMIC DNA]</scope>
    <source>
        <strain evidence="1 2">Xinb3</strain>
        <tissue evidence="1">Complete organism</tissue>
    </source>
</reference>
<proteinExistence type="predicted"/>
<comment type="caution">
    <text evidence="1">The sequence shown here is derived from an EMBL/GenBank/DDBJ whole genome shotgun (WGS) entry which is preliminary data.</text>
</comment>
<accession>A0A164P8Z7</accession>
<organism evidence="1 2">
    <name type="scientific">Daphnia magna</name>
    <dbReference type="NCBI Taxonomy" id="35525"/>
    <lineage>
        <taxon>Eukaryota</taxon>
        <taxon>Metazoa</taxon>
        <taxon>Ecdysozoa</taxon>
        <taxon>Arthropoda</taxon>
        <taxon>Crustacea</taxon>
        <taxon>Branchiopoda</taxon>
        <taxon>Diplostraca</taxon>
        <taxon>Cladocera</taxon>
        <taxon>Anomopoda</taxon>
        <taxon>Daphniidae</taxon>
        <taxon>Daphnia</taxon>
    </lineage>
</organism>
<sequence>MSNYYKKCIVEGCRSNRIGEKLLGVENHATTWISTIQIGFLHYHWIKLAAAPVLKEDFCSATIEFCIPRRLQTQHHPLKQIFLMRVTLMTMSLII</sequence>
<gene>
    <name evidence="1" type="ORF">APZ42_029881</name>
</gene>
<protein>
    <submittedName>
        <fullName evidence="1">Uncharacterized protein</fullName>
    </submittedName>
</protein>